<feature type="region of interest" description="Disordered" evidence="10">
    <location>
        <begin position="652"/>
        <end position="711"/>
    </location>
</feature>
<keyword evidence="12" id="KW-1185">Reference proteome</keyword>
<feature type="region of interest" description="Disordered" evidence="10">
    <location>
        <begin position="1"/>
        <end position="187"/>
    </location>
</feature>
<evidence type="ECO:0000256" key="3">
    <source>
        <dbReference type="ARBA" id="ARBA00021438"/>
    </source>
</evidence>
<comment type="subcellular location">
    <subcellularLocation>
        <location evidence="1">Nucleus</location>
    </subcellularLocation>
</comment>
<dbReference type="EMBL" id="JAGHQM010000908">
    <property type="protein sequence ID" value="KAH0557107.1"/>
    <property type="molecule type" value="Genomic_DNA"/>
</dbReference>
<keyword evidence="4" id="KW-0690">Ribosome biogenesis</keyword>
<dbReference type="Gene3D" id="2.40.10.230">
    <property type="entry name" value="Probable tRNA pseudouridine synthase domain"/>
    <property type="match status" value="1"/>
</dbReference>
<dbReference type="InterPro" id="IPR007504">
    <property type="entry name" value="H/ACA_rnp_Gar1/Naf1"/>
</dbReference>
<keyword evidence="6" id="KW-0597">Phosphoprotein</keyword>
<feature type="compositionally biased region" description="Low complexity" evidence="10">
    <location>
        <begin position="215"/>
        <end position="235"/>
    </location>
</feature>
<proteinExistence type="inferred from homology"/>
<comment type="similarity">
    <text evidence="2">Belongs to the NAF1 family.</text>
</comment>
<name>A0A9P8RMU7_9PEZI</name>
<dbReference type="Proteomes" id="UP000750711">
    <property type="component" value="Unassembled WGS sequence"/>
</dbReference>
<dbReference type="SUPFAM" id="SSF50447">
    <property type="entry name" value="Translation proteins"/>
    <property type="match status" value="1"/>
</dbReference>
<dbReference type="GO" id="GO:0000493">
    <property type="term" value="P:box H/ACA snoRNP assembly"/>
    <property type="evidence" value="ECO:0007669"/>
    <property type="project" value="InterPro"/>
</dbReference>
<evidence type="ECO:0000256" key="1">
    <source>
        <dbReference type="ARBA" id="ARBA00004123"/>
    </source>
</evidence>
<evidence type="ECO:0000313" key="11">
    <source>
        <dbReference type="EMBL" id="KAH0557107.1"/>
    </source>
</evidence>
<feature type="compositionally biased region" description="Polar residues" evidence="10">
    <location>
        <begin position="131"/>
        <end position="142"/>
    </location>
</feature>
<evidence type="ECO:0000256" key="6">
    <source>
        <dbReference type="ARBA" id="ARBA00022553"/>
    </source>
</evidence>
<feature type="region of interest" description="Disordered" evidence="10">
    <location>
        <begin position="437"/>
        <end position="487"/>
    </location>
</feature>
<gene>
    <name evidence="11" type="ORF">GP486_005102</name>
</gene>
<dbReference type="InterPro" id="IPR040309">
    <property type="entry name" value="Naf1"/>
</dbReference>
<reference evidence="11" key="1">
    <citation type="submission" date="2021-03" db="EMBL/GenBank/DDBJ databases">
        <title>Comparative genomics and phylogenomic investigation of the class Geoglossomycetes provide insights into ecological specialization and systematics.</title>
        <authorList>
            <person name="Melie T."/>
            <person name="Pirro S."/>
            <person name="Miller A.N."/>
            <person name="Quandt A."/>
        </authorList>
    </citation>
    <scope>NUCLEOTIDE SEQUENCE</scope>
    <source>
        <strain evidence="11">CAQ_001_2017</strain>
    </source>
</reference>
<evidence type="ECO:0000256" key="5">
    <source>
        <dbReference type="ARBA" id="ARBA00022552"/>
    </source>
</evidence>
<dbReference type="PANTHER" id="PTHR31633">
    <property type="entry name" value="H/ACA RIBONUCLEOPROTEIN COMPLEX NON-CORE SUBUNIT NAF1"/>
    <property type="match status" value="1"/>
</dbReference>
<dbReference type="PANTHER" id="PTHR31633:SF1">
    <property type="entry name" value="H_ACA RIBONUCLEOPROTEIN COMPLEX NON-CORE SUBUNIT NAF1"/>
    <property type="match status" value="1"/>
</dbReference>
<keyword evidence="5" id="KW-0698">rRNA processing</keyword>
<keyword evidence="7" id="KW-0694">RNA-binding</keyword>
<evidence type="ECO:0000256" key="2">
    <source>
        <dbReference type="ARBA" id="ARBA00009801"/>
    </source>
</evidence>
<feature type="compositionally biased region" description="Basic and acidic residues" evidence="10">
    <location>
        <begin position="200"/>
        <end position="209"/>
    </location>
</feature>
<evidence type="ECO:0000256" key="10">
    <source>
        <dbReference type="SAM" id="MobiDB-lite"/>
    </source>
</evidence>
<dbReference type="InterPro" id="IPR009000">
    <property type="entry name" value="Transl_B-barrel_sf"/>
</dbReference>
<organism evidence="11 12">
    <name type="scientific">Trichoglossum hirsutum</name>
    <dbReference type="NCBI Taxonomy" id="265104"/>
    <lineage>
        <taxon>Eukaryota</taxon>
        <taxon>Fungi</taxon>
        <taxon>Dikarya</taxon>
        <taxon>Ascomycota</taxon>
        <taxon>Pezizomycotina</taxon>
        <taxon>Geoglossomycetes</taxon>
        <taxon>Geoglossales</taxon>
        <taxon>Geoglossaceae</taxon>
        <taxon>Trichoglossum</taxon>
    </lineage>
</organism>
<accession>A0A9P8RMU7</accession>
<dbReference type="GO" id="GO:0005732">
    <property type="term" value="C:sno(s)RNA-containing ribonucleoprotein complex"/>
    <property type="evidence" value="ECO:0007669"/>
    <property type="project" value="InterPro"/>
</dbReference>
<feature type="compositionally biased region" description="Basic and acidic residues" evidence="10">
    <location>
        <begin position="457"/>
        <end position="468"/>
    </location>
</feature>
<keyword evidence="8" id="KW-0539">Nucleus</keyword>
<protein>
    <recommendedName>
        <fullName evidence="3">H/ACA ribonucleoprotein complex non-core subunit NAF1</fullName>
    </recommendedName>
    <alternativeName>
        <fullName evidence="9">Nuclear assembly factor 1</fullName>
    </alternativeName>
</protein>
<feature type="compositionally biased region" description="Basic and acidic residues" evidence="10">
    <location>
        <begin position="522"/>
        <end position="562"/>
    </location>
</feature>
<dbReference type="GO" id="GO:0006364">
    <property type="term" value="P:rRNA processing"/>
    <property type="evidence" value="ECO:0007669"/>
    <property type="project" value="UniProtKB-KW"/>
</dbReference>
<dbReference type="GO" id="GO:0001522">
    <property type="term" value="P:pseudouridine synthesis"/>
    <property type="evidence" value="ECO:0007669"/>
    <property type="project" value="InterPro"/>
</dbReference>
<dbReference type="AlphaFoldDB" id="A0A9P8RMU7"/>
<feature type="compositionally biased region" description="Polar residues" evidence="10">
    <location>
        <begin position="601"/>
        <end position="631"/>
    </location>
</feature>
<feature type="region of interest" description="Disordered" evidence="10">
    <location>
        <begin position="200"/>
        <end position="284"/>
    </location>
</feature>
<dbReference type="Pfam" id="PF04410">
    <property type="entry name" value="Gar1"/>
    <property type="match status" value="1"/>
</dbReference>
<feature type="compositionally biased region" description="Acidic residues" evidence="10">
    <location>
        <begin position="236"/>
        <end position="252"/>
    </location>
</feature>
<evidence type="ECO:0000313" key="12">
    <source>
        <dbReference type="Proteomes" id="UP000750711"/>
    </source>
</evidence>
<dbReference type="GO" id="GO:0005634">
    <property type="term" value="C:nucleus"/>
    <property type="evidence" value="ECO:0007669"/>
    <property type="project" value="UniProtKB-SubCell"/>
</dbReference>
<feature type="region of interest" description="Disordered" evidence="10">
    <location>
        <begin position="501"/>
        <end position="639"/>
    </location>
</feature>
<evidence type="ECO:0000256" key="4">
    <source>
        <dbReference type="ARBA" id="ARBA00022517"/>
    </source>
</evidence>
<feature type="compositionally biased region" description="Low complexity" evidence="10">
    <location>
        <begin position="678"/>
        <end position="700"/>
    </location>
</feature>
<comment type="caution">
    <text evidence="11">The sequence shown here is derived from an EMBL/GenBank/DDBJ whole genome shotgun (WGS) entry which is preliminary data.</text>
</comment>
<sequence length="742" mass="80086">MAERTLEAGVEGRPAKKARLEPPITDLPDTPIDDMDDASIYGTPSYAPSPQARQGGEVAATKNSAEGCSEPSILEGPTNGIPGLGLLGSPTHEIYYQAPTPESGHRSTNLEPIGQNEEREDGGVAVPEHSSLGQGSETQVNKGATVIEESIGSGGGVGMPNLIKHSDGQTNLSASAPEFAKESPDKAARAVLDAEFLRAAEINRDDKNAEWQFNSSDAETSSSSNASDASGSSDSSEADSEDEDDYPLLDPDEQARILMQGDDGSDDEGGGRKGKGGSSTQLRTKNEIEDVKVEKPNINITSEMKIEELGEIDKIIDNLVLIKAKVSGEYQVLDSGSVLCFEDRRVMGVVGETLGRVQQPLYSVAFNSATEIAEEDVTIGTKVFYVEQHSSYVFTQPLKALKGSDASNLHDEEVGEDEIEFSDDEAEAEYRKRVKLEKKSMRDARSSGNGRQKSKGGRKESSKYRDMGKAQVDVATKDDGDDLYTPLARPTNLHVLMGIGEATQETRNYRPTERSASGGRGRNRDRPGRTGRASRSEKGRRGGERRGPAKGIHDYRSPRESFGEQDPSPLTLQFAGNTNTFNSGAQSPTTGTSYFPPPQQPNQYSPHNTPSQFQQPFPATYEHQPNYSWTQPPIPPQHNLALFTASQGYYPQSPSNAIPSPGGTLPPGSFVNPAFFRTQQTPWPHQQQQQQPTSPTQQPQGGPAAARMSPEVEAAFKAAQEKLDILKELSGVPRAPGRSQLG</sequence>
<evidence type="ECO:0000256" key="8">
    <source>
        <dbReference type="ARBA" id="ARBA00023242"/>
    </source>
</evidence>
<evidence type="ECO:0000256" key="7">
    <source>
        <dbReference type="ARBA" id="ARBA00022884"/>
    </source>
</evidence>
<dbReference type="GO" id="GO:0003723">
    <property type="term" value="F:RNA binding"/>
    <property type="evidence" value="ECO:0007669"/>
    <property type="project" value="UniProtKB-KW"/>
</dbReference>
<evidence type="ECO:0000256" key="9">
    <source>
        <dbReference type="ARBA" id="ARBA00076743"/>
    </source>
</evidence>
<dbReference type="InterPro" id="IPR038664">
    <property type="entry name" value="Gar1/Naf1_Cbf5-bd_sf"/>
</dbReference>
<dbReference type="FunFam" id="2.40.10.230:FF:000002">
    <property type="entry name" value="H/ACA ribonucleoprotein complex non-core subunit NAF1"/>
    <property type="match status" value="1"/>
</dbReference>
<feature type="compositionally biased region" description="Polar residues" evidence="10">
    <location>
        <begin position="568"/>
        <end position="593"/>
    </location>
</feature>